<gene>
    <name evidence="2" type="ORF">RSOLAG22IIIB_05681</name>
</gene>
<name>A0A0K6G7X8_9AGAM</name>
<dbReference type="AlphaFoldDB" id="A0A0K6G7X8"/>
<feature type="region of interest" description="Disordered" evidence="1">
    <location>
        <begin position="51"/>
        <end position="74"/>
    </location>
</feature>
<feature type="region of interest" description="Disordered" evidence="1">
    <location>
        <begin position="120"/>
        <end position="145"/>
    </location>
</feature>
<reference evidence="2 3" key="1">
    <citation type="submission" date="2015-07" db="EMBL/GenBank/DDBJ databases">
        <authorList>
            <person name="Noorani M."/>
        </authorList>
    </citation>
    <scope>NUCLEOTIDE SEQUENCE [LARGE SCALE GENOMIC DNA]</scope>
    <source>
        <strain evidence="2">BBA 69670</strain>
    </source>
</reference>
<keyword evidence="3" id="KW-1185">Reference proteome</keyword>
<protein>
    <submittedName>
        <fullName evidence="2">Uncharacterized protein</fullName>
    </submittedName>
</protein>
<organism evidence="2 3">
    <name type="scientific">Rhizoctonia solani</name>
    <dbReference type="NCBI Taxonomy" id="456999"/>
    <lineage>
        <taxon>Eukaryota</taxon>
        <taxon>Fungi</taxon>
        <taxon>Dikarya</taxon>
        <taxon>Basidiomycota</taxon>
        <taxon>Agaricomycotina</taxon>
        <taxon>Agaricomycetes</taxon>
        <taxon>Cantharellales</taxon>
        <taxon>Ceratobasidiaceae</taxon>
        <taxon>Rhizoctonia</taxon>
    </lineage>
</organism>
<accession>A0A0K6G7X8</accession>
<feature type="compositionally biased region" description="Polar residues" evidence="1">
    <location>
        <begin position="58"/>
        <end position="68"/>
    </location>
</feature>
<proteinExistence type="predicted"/>
<sequence>MNSRCLPESRLEALAYVAHGDRNIYPANAPPPAPKATHPTLPIRRLTLIGTGKAGPKMSQTEPSQSPTRIGHIPDTSHLRCCVMMDSEEVSGRTRMCEACGREKDKDKDKDKVGLGWECRSESEVEDKEGEDGLDVEIEGASTGG</sequence>
<evidence type="ECO:0000313" key="2">
    <source>
        <dbReference type="EMBL" id="CUA74743.1"/>
    </source>
</evidence>
<dbReference type="Proteomes" id="UP000044841">
    <property type="component" value="Unassembled WGS sequence"/>
</dbReference>
<dbReference type="EMBL" id="CYGV01001489">
    <property type="protein sequence ID" value="CUA74743.1"/>
    <property type="molecule type" value="Genomic_DNA"/>
</dbReference>
<feature type="compositionally biased region" description="Acidic residues" evidence="1">
    <location>
        <begin position="124"/>
        <end position="138"/>
    </location>
</feature>
<evidence type="ECO:0000256" key="1">
    <source>
        <dbReference type="SAM" id="MobiDB-lite"/>
    </source>
</evidence>
<evidence type="ECO:0000313" key="3">
    <source>
        <dbReference type="Proteomes" id="UP000044841"/>
    </source>
</evidence>